<dbReference type="CDD" id="cd02181">
    <property type="entry name" value="GH16_fungal_Lam16A_glucanase"/>
    <property type="match status" value="1"/>
</dbReference>
<dbReference type="Gene3D" id="2.60.120.200">
    <property type="match status" value="1"/>
</dbReference>
<feature type="domain" description="GH16" evidence="8">
    <location>
        <begin position="5"/>
        <end position="301"/>
    </location>
</feature>
<dbReference type="PANTHER" id="PTHR10963">
    <property type="entry name" value="GLYCOSYL HYDROLASE-RELATED"/>
    <property type="match status" value="1"/>
</dbReference>
<evidence type="ECO:0000256" key="6">
    <source>
        <dbReference type="SAM" id="MobiDB-lite"/>
    </source>
</evidence>
<dbReference type="EC" id="3.2.1.6" evidence="3"/>
<evidence type="ECO:0000256" key="4">
    <source>
        <dbReference type="ARBA" id="ARBA00022801"/>
    </source>
</evidence>
<comment type="similarity">
    <text evidence="2">Belongs to the glycosyl hydrolase 16 family.</text>
</comment>
<dbReference type="GO" id="GO:0009251">
    <property type="term" value="P:glucan catabolic process"/>
    <property type="evidence" value="ECO:0007669"/>
    <property type="project" value="TreeGrafter"/>
</dbReference>
<dbReference type="EMBL" id="MU005783">
    <property type="protein sequence ID" value="KAF2704237.1"/>
    <property type="molecule type" value="Genomic_DNA"/>
</dbReference>
<accession>A0A6G1JVP4</accession>
<reference evidence="9" key="1">
    <citation type="journal article" date="2020" name="Stud. Mycol.">
        <title>101 Dothideomycetes genomes: a test case for predicting lifestyles and emergence of pathogens.</title>
        <authorList>
            <person name="Haridas S."/>
            <person name="Albert R."/>
            <person name="Binder M."/>
            <person name="Bloem J."/>
            <person name="Labutti K."/>
            <person name="Salamov A."/>
            <person name="Andreopoulos B."/>
            <person name="Baker S."/>
            <person name="Barry K."/>
            <person name="Bills G."/>
            <person name="Bluhm B."/>
            <person name="Cannon C."/>
            <person name="Castanera R."/>
            <person name="Culley D."/>
            <person name="Daum C."/>
            <person name="Ezra D."/>
            <person name="Gonzalez J."/>
            <person name="Henrissat B."/>
            <person name="Kuo A."/>
            <person name="Liang C."/>
            <person name="Lipzen A."/>
            <person name="Lutzoni F."/>
            <person name="Magnuson J."/>
            <person name="Mondo S."/>
            <person name="Nolan M."/>
            <person name="Ohm R."/>
            <person name="Pangilinan J."/>
            <person name="Park H.-J."/>
            <person name="Ramirez L."/>
            <person name="Alfaro M."/>
            <person name="Sun H."/>
            <person name="Tritt A."/>
            <person name="Yoshinaga Y."/>
            <person name="Zwiers L.-H."/>
            <person name="Turgeon B."/>
            <person name="Goodwin S."/>
            <person name="Spatafora J."/>
            <person name="Crous P."/>
            <person name="Grigoriev I."/>
        </authorList>
    </citation>
    <scope>NUCLEOTIDE SEQUENCE</scope>
    <source>
        <strain evidence="9">CBS 279.74</strain>
    </source>
</reference>
<name>A0A6G1JVP4_9PLEO</name>
<evidence type="ECO:0000259" key="8">
    <source>
        <dbReference type="PROSITE" id="PS51762"/>
    </source>
</evidence>
<evidence type="ECO:0000313" key="9">
    <source>
        <dbReference type="EMBL" id="KAF2704237.1"/>
    </source>
</evidence>
<keyword evidence="10" id="KW-1185">Reference proteome</keyword>
<dbReference type="Proteomes" id="UP000799428">
    <property type="component" value="Unassembled WGS sequence"/>
</dbReference>
<evidence type="ECO:0000313" key="10">
    <source>
        <dbReference type="Proteomes" id="UP000799428"/>
    </source>
</evidence>
<dbReference type="OrthoDB" id="192832at2759"/>
<feature type="region of interest" description="Disordered" evidence="6">
    <location>
        <begin position="341"/>
        <end position="365"/>
    </location>
</feature>
<dbReference type="AlphaFoldDB" id="A0A6G1JVP4"/>
<evidence type="ECO:0000256" key="7">
    <source>
        <dbReference type="SAM" id="SignalP"/>
    </source>
</evidence>
<comment type="catalytic activity">
    <reaction evidence="1">
        <text>Endohydrolysis of (1-&gt;3)- or (1-&gt;4)-linkages in beta-D-glucans when the glucose residue whose reducing group is involved in the linkage to be hydrolyzed is itself substituted at C-3.</text>
        <dbReference type="EC" id="3.2.1.6"/>
    </reaction>
</comment>
<evidence type="ECO:0000256" key="3">
    <source>
        <dbReference type="ARBA" id="ARBA00012599"/>
    </source>
</evidence>
<dbReference type="Pfam" id="PF26113">
    <property type="entry name" value="GH16_XgeA"/>
    <property type="match status" value="1"/>
</dbReference>
<dbReference type="InterPro" id="IPR013320">
    <property type="entry name" value="ConA-like_dom_sf"/>
</dbReference>
<dbReference type="FunFam" id="2.60.120.200:FF:000114">
    <property type="entry name" value="Probable endo-1,3(4)-beta-glucanase NFIA_089530"/>
    <property type="match status" value="1"/>
</dbReference>
<organism evidence="9 10">
    <name type="scientific">Pleomassaria siparia CBS 279.74</name>
    <dbReference type="NCBI Taxonomy" id="1314801"/>
    <lineage>
        <taxon>Eukaryota</taxon>
        <taxon>Fungi</taxon>
        <taxon>Dikarya</taxon>
        <taxon>Ascomycota</taxon>
        <taxon>Pezizomycotina</taxon>
        <taxon>Dothideomycetes</taxon>
        <taxon>Pleosporomycetidae</taxon>
        <taxon>Pleosporales</taxon>
        <taxon>Pleomassariaceae</taxon>
        <taxon>Pleomassaria</taxon>
    </lineage>
</organism>
<keyword evidence="4 9" id="KW-0378">Hydrolase</keyword>
<dbReference type="InterPro" id="IPR000757">
    <property type="entry name" value="Beta-glucanase-like"/>
</dbReference>
<dbReference type="PROSITE" id="PS51762">
    <property type="entry name" value="GH16_2"/>
    <property type="match status" value="1"/>
</dbReference>
<evidence type="ECO:0000256" key="5">
    <source>
        <dbReference type="ARBA" id="ARBA00023295"/>
    </source>
</evidence>
<evidence type="ECO:0000256" key="1">
    <source>
        <dbReference type="ARBA" id="ARBA00000124"/>
    </source>
</evidence>
<sequence>MRFQPIWTILTVLAAYTTLVTAQYTLTDDLSHTNFLEGFEFFHDQDPTNGFVAYQTIEAAIQNKYIGYLNTSVILGVDSTNVTPAGRPSIRAESKKTWNHGLLLADIRHMPDSTCGTWPAFWMLGSGAEWPMKGEIDILEGVNDEENNAVTLHTTAGCVVDGVSADANAPFTGNMVTHNCDIQAADQAKNQGCSIKAPAQSDGKKLPTYGTDFNAAGGGIYALEWTSTSISVWLIPRDSPLASNLSSSPTTMHPDPSTFGTPLAHFAGSSCDFDARFKDMKVIFDTTFCGEWAGAPDVWDKSCKAKTGSETCDAFVRDHPEAFADAYWEIDGLRWFQSSRDETEKSGRGSSSVNNPKMRGRTYRW</sequence>
<feature type="signal peptide" evidence="7">
    <location>
        <begin position="1"/>
        <end position="22"/>
    </location>
</feature>
<protein>
    <recommendedName>
        <fullName evidence="3">endo-1,3(4)-beta-glucanase</fullName>
        <ecNumber evidence="3">3.2.1.6</ecNumber>
    </recommendedName>
</protein>
<gene>
    <name evidence="9" type="ORF">K504DRAFT_462807</name>
</gene>
<dbReference type="PANTHER" id="PTHR10963:SF24">
    <property type="entry name" value="GLYCOSIDASE C21B10.07-RELATED"/>
    <property type="match status" value="1"/>
</dbReference>
<dbReference type="InterPro" id="IPR050546">
    <property type="entry name" value="Glycosyl_Hydrlase_16"/>
</dbReference>
<keyword evidence="7" id="KW-0732">Signal</keyword>
<proteinExistence type="inferred from homology"/>
<keyword evidence="5" id="KW-0326">Glycosidase</keyword>
<dbReference type="GO" id="GO:0052861">
    <property type="term" value="F:endo-1,3(4)-beta-glucanase activity"/>
    <property type="evidence" value="ECO:0007669"/>
    <property type="project" value="UniProtKB-EC"/>
</dbReference>
<feature type="chain" id="PRO_5026252609" description="endo-1,3(4)-beta-glucanase" evidence="7">
    <location>
        <begin position="23"/>
        <end position="365"/>
    </location>
</feature>
<dbReference type="SUPFAM" id="SSF49899">
    <property type="entry name" value="Concanavalin A-like lectins/glucanases"/>
    <property type="match status" value="1"/>
</dbReference>
<evidence type="ECO:0000256" key="2">
    <source>
        <dbReference type="ARBA" id="ARBA00006865"/>
    </source>
</evidence>